<dbReference type="RefSeq" id="XP_004336163.1">
    <property type="nucleotide sequence ID" value="XM_004336115.1"/>
</dbReference>
<sequence length="248" mass="27654">MPLSLTLQTSFLVVAVVVLLGSSPSAAVFQPQAQAASCPALTWKLPCTSYPVFSPRNLGTIEGAGLVQTFNAAECERLVIRNDRYNCEISQPWHRCTSDEQCPAGELCGEGMVPQLCVKCNMDKIANTYYEYANISVNITASMLAGNFWTTDQFYNHTGVDLILTLESWAWSPAMNALLHDRVVHHRSTWHDTYDSDDFRTLSEIYDQANATHTRQRRVSVVRSAYDRLDRGKTLLDTFSGTSYLPAA</sequence>
<feature type="signal peptide" evidence="1">
    <location>
        <begin position="1"/>
        <end position="27"/>
    </location>
</feature>
<organism evidence="2 3">
    <name type="scientific">Acanthamoeba castellanii (strain ATCC 30010 / Neff)</name>
    <dbReference type="NCBI Taxonomy" id="1257118"/>
    <lineage>
        <taxon>Eukaryota</taxon>
        <taxon>Amoebozoa</taxon>
        <taxon>Discosea</taxon>
        <taxon>Longamoebia</taxon>
        <taxon>Centramoebida</taxon>
        <taxon>Acanthamoebidae</taxon>
        <taxon>Acanthamoeba</taxon>
    </lineage>
</organism>
<keyword evidence="1" id="KW-0732">Signal</keyword>
<dbReference type="KEGG" id="acan:ACA1_131430"/>
<accession>L8GM73</accession>
<keyword evidence="3" id="KW-1185">Reference proteome</keyword>
<evidence type="ECO:0000313" key="2">
    <source>
        <dbReference type="EMBL" id="ELR14150.1"/>
    </source>
</evidence>
<reference evidence="2 3" key="1">
    <citation type="journal article" date="2013" name="Genome Biol.">
        <title>Genome of Acanthamoeba castellanii highlights extensive lateral gene transfer and early evolution of tyrosine kinase signaling.</title>
        <authorList>
            <person name="Clarke M."/>
            <person name="Lohan A.J."/>
            <person name="Liu B."/>
            <person name="Lagkouvardos I."/>
            <person name="Roy S."/>
            <person name="Zafar N."/>
            <person name="Bertelli C."/>
            <person name="Schilde C."/>
            <person name="Kianianmomeni A."/>
            <person name="Burglin T.R."/>
            <person name="Frech C."/>
            <person name="Turcotte B."/>
            <person name="Kopec K.O."/>
            <person name="Synnott J.M."/>
            <person name="Choo C."/>
            <person name="Paponov I."/>
            <person name="Finkler A."/>
            <person name="Soon Heng Tan C."/>
            <person name="Hutchins A.P."/>
            <person name="Weinmeier T."/>
            <person name="Rattei T."/>
            <person name="Chu J.S."/>
            <person name="Gimenez G."/>
            <person name="Irimia M."/>
            <person name="Rigden D.J."/>
            <person name="Fitzpatrick D.A."/>
            <person name="Lorenzo-Morales J."/>
            <person name="Bateman A."/>
            <person name="Chiu C.H."/>
            <person name="Tang P."/>
            <person name="Hegemann P."/>
            <person name="Fromm H."/>
            <person name="Raoult D."/>
            <person name="Greub G."/>
            <person name="Miranda-Saavedra D."/>
            <person name="Chen N."/>
            <person name="Nash P."/>
            <person name="Ginger M.L."/>
            <person name="Horn M."/>
            <person name="Schaap P."/>
            <person name="Caler L."/>
            <person name="Loftus B."/>
        </authorList>
    </citation>
    <scope>NUCLEOTIDE SEQUENCE [LARGE SCALE GENOMIC DNA]</scope>
    <source>
        <strain evidence="2 3">Neff</strain>
    </source>
</reference>
<evidence type="ECO:0000313" key="3">
    <source>
        <dbReference type="Proteomes" id="UP000011083"/>
    </source>
</evidence>
<dbReference type="AlphaFoldDB" id="L8GM73"/>
<protein>
    <submittedName>
        <fullName evidence="2">Uncharacterized protein</fullName>
    </submittedName>
</protein>
<gene>
    <name evidence="2" type="ORF">ACA1_131430</name>
</gene>
<dbReference type="VEuPathDB" id="AmoebaDB:ACA1_131430"/>
<name>L8GM73_ACACF</name>
<proteinExistence type="predicted"/>
<dbReference type="Proteomes" id="UP000011083">
    <property type="component" value="Unassembled WGS sequence"/>
</dbReference>
<dbReference type="GeneID" id="14914725"/>
<dbReference type="EMBL" id="KB008070">
    <property type="protein sequence ID" value="ELR14150.1"/>
    <property type="molecule type" value="Genomic_DNA"/>
</dbReference>
<feature type="chain" id="PRO_5003990208" evidence="1">
    <location>
        <begin position="28"/>
        <end position="248"/>
    </location>
</feature>
<evidence type="ECO:0000256" key="1">
    <source>
        <dbReference type="SAM" id="SignalP"/>
    </source>
</evidence>